<keyword evidence="3" id="KW-1185">Reference proteome</keyword>
<dbReference type="AlphaFoldDB" id="A0A1E3GXC5"/>
<evidence type="ECO:0000313" key="3">
    <source>
        <dbReference type="Proteomes" id="UP000094622"/>
    </source>
</evidence>
<feature type="signal peptide" evidence="1">
    <location>
        <begin position="1"/>
        <end position="22"/>
    </location>
</feature>
<feature type="chain" id="PRO_5009128836" evidence="1">
    <location>
        <begin position="23"/>
        <end position="111"/>
    </location>
</feature>
<gene>
    <name evidence="2" type="ORF">A6302_03961</name>
</gene>
<evidence type="ECO:0000313" key="2">
    <source>
        <dbReference type="EMBL" id="ODN68729.1"/>
    </source>
</evidence>
<dbReference type="Proteomes" id="UP000094622">
    <property type="component" value="Unassembled WGS sequence"/>
</dbReference>
<comment type="caution">
    <text evidence="2">The sequence shown here is derived from an EMBL/GenBank/DDBJ whole genome shotgun (WGS) entry which is preliminary data.</text>
</comment>
<sequence>MTIKSIALATAVLAGITGAAVAAPYHPGYSTSDIELRNREARAANSQVVGTHGSSYAAPEAAVTGSYHPGYSDSDLRLRERASSHTQPWSAAAGYTDAEKAQASYYKPGYN</sequence>
<protein>
    <submittedName>
        <fullName evidence="2">Uncharacterized protein</fullName>
    </submittedName>
</protein>
<accession>A0A1E3GXC5</accession>
<name>A0A1E3GXC5_9HYPH</name>
<organism evidence="2 3">
    <name type="scientific">Methylobrevis pamukkalensis</name>
    <dbReference type="NCBI Taxonomy" id="1439726"/>
    <lineage>
        <taxon>Bacteria</taxon>
        <taxon>Pseudomonadati</taxon>
        <taxon>Pseudomonadota</taxon>
        <taxon>Alphaproteobacteria</taxon>
        <taxon>Hyphomicrobiales</taxon>
        <taxon>Pleomorphomonadaceae</taxon>
        <taxon>Methylobrevis</taxon>
    </lineage>
</organism>
<proteinExistence type="predicted"/>
<dbReference type="EMBL" id="MCRJ01000139">
    <property type="protein sequence ID" value="ODN68729.1"/>
    <property type="molecule type" value="Genomic_DNA"/>
</dbReference>
<dbReference type="RefSeq" id="WP_069308170.1">
    <property type="nucleotide sequence ID" value="NZ_MCRJ01000139.1"/>
</dbReference>
<keyword evidence="1" id="KW-0732">Signal</keyword>
<evidence type="ECO:0000256" key="1">
    <source>
        <dbReference type="SAM" id="SignalP"/>
    </source>
</evidence>
<reference evidence="2 3" key="1">
    <citation type="submission" date="2016-07" db="EMBL/GenBank/DDBJ databases">
        <title>Draft Genome Sequence of Methylobrevis pamukkalensis PK2.</title>
        <authorList>
            <person name="Vasilenko O.V."/>
            <person name="Doronina N.V."/>
            <person name="Shmareva M.N."/>
            <person name="Tarlachkov S.V."/>
            <person name="Mustakhimov I."/>
            <person name="Trotsenko Y.A."/>
        </authorList>
    </citation>
    <scope>NUCLEOTIDE SEQUENCE [LARGE SCALE GENOMIC DNA]</scope>
    <source>
        <strain evidence="2 3">PK2</strain>
    </source>
</reference>